<feature type="compositionally biased region" description="Acidic residues" evidence="1">
    <location>
        <begin position="750"/>
        <end position="776"/>
    </location>
</feature>
<dbReference type="VEuPathDB" id="FungiDB:FOC1_g10007901"/>
<gene>
    <name evidence="2" type="ORF">BFJ69_g2755</name>
</gene>
<accession>A0A420NSH2</accession>
<evidence type="ECO:0000256" key="1">
    <source>
        <dbReference type="SAM" id="MobiDB-lite"/>
    </source>
</evidence>
<organism evidence="2 3">
    <name type="scientific">Fusarium oxysporum</name>
    <name type="common">Fusarium vascular wilt</name>
    <dbReference type="NCBI Taxonomy" id="5507"/>
    <lineage>
        <taxon>Eukaryota</taxon>
        <taxon>Fungi</taxon>
        <taxon>Dikarya</taxon>
        <taxon>Ascomycota</taxon>
        <taxon>Pezizomycotina</taxon>
        <taxon>Sordariomycetes</taxon>
        <taxon>Hypocreomycetidae</taxon>
        <taxon>Hypocreales</taxon>
        <taxon>Nectriaceae</taxon>
        <taxon>Fusarium</taxon>
        <taxon>Fusarium oxysporum species complex</taxon>
    </lineage>
</organism>
<reference evidence="2 3" key="1">
    <citation type="journal article" date="2018" name="Sci. Rep.">
        <title>Characterisation of pathogen-specific regions and novel effector candidates in Fusarium oxysporum f. sp. cepae.</title>
        <authorList>
            <person name="Armitage A.D."/>
            <person name="Taylor A."/>
            <person name="Sobczyk M.K."/>
            <person name="Baxter L."/>
            <person name="Greenfield B.P."/>
            <person name="Bates H.J."/>
            <person name="Wilson F."/>
            <person name="Jackson A.C."/>
            <person name="Ott S."/>
            <person name="Harrison R.J."/>
            <person name="Clarkson J.P."/>
        </authorList>
    </citation>
    <scope>NUCLEOTIDE SEQUENCE [LARGE SCALE GENOMIC DNA]</scope>
    <source>
        <strain evidence="2 3">Fo_A13</strain>
    </source>
</reference>
<dbReference type="VEuPathDB" id="FungiDB:FOC4_g10004286"/>
<dbReference type="VEuPathDB" id="FungiDB:FOIG_02483"/>
<dbReference type="EMBL" id="MRCX01000014">
    <property type="protein sequence ID" value="RKK83212.1"/>
    <property type="molecule type" value="Genomic_DNA"/>
</dbReference>
<proteinExistence type="predicted"/>
<evidence type="ECO:0000313" key="2">
    <source>
        <dbReference type="EMBL" id="RKK83212.1"/>
    </source>
</evidence>
<protein>
    <submittedName>
        <fullName evidence="2">Uncharacterized protein</fullName>
    </submittedName>
</protein>
<evidence type="ECO:0000313" key="3">
    <source>
        <dbReference type="Proteomes" id="UP000285084"/>
    </source>
</evidence>
<dbReference type="VEuPathDB" id="FungiDB:FOZG_09152"/>
<dbReference type="VEuPathDB" id="FungiDB:FOMG_11069"/>
<sequence length="776" mass="88031">MATTTSIDRLLLLELPTDLPWPQGAARQMWAVELKRDWKYLDTTNDVPGAWRGRMPPDLLVNGRLPLFKKEPGYMFFRGNTTAMVFFFKGTKKIPVVLPLSILNIGAKFRTLAEQTVELLPAPVSSIVPQTQSVTHNNGSILERFIRTLWSTFATVPNQLRGFGITDEDLTLCFGGQNLRHNVDALYAAFIPDVLNVLKDGRFSLKNILDLRHLSPDWPDRPTIYLRVYTHPRDQPNGTYRDASQADINHHVGFYVGKSINPWYRHLQHGYATDSEARGSGGGHYPIARKSQKEHRHMIPLMTFDEGTPRHIIKMAEQTMIIVLRTYHNACFQPVDMNSEGSWVQMQCKAQFLHSISRFAVSATGWPKIKPRGCNMSSPMFENDTAGRNYFDCFPMVPGKASAPGDVSARTFTTYRVRKTLHTLNVIPLRLVNEQGTGRSVVFRFHRAVSQLPGPKPYDARYGYLVFEVMDDHKPHDHAWLGVPSVGQYVNFDEASCFSVTYEWFDEGQQTWLSMPMYRSKKSINMMAAYVDNLNIEGVLTPWRVAMDILQAIEGRVYTEPLEGFPEKWSIAHARKLETNHLAQKYRWVSRESSAPRPVPAYATWDDNFRLVKRLFGTDRTHIATTGPYEFTSDVMNREASDTRQNTVVAHKCDTCIYIGAGIKCVRDESRTDVWVCTCCSLFHRPCTFTAYSDKEQLWGTDLPHIHGSRLSEHPTGPHRFLAYHNSMTVAQLCEATRVPVPLSEHLFEEAEGEEGGGDGEQDGEQDDGDVGSGEE</sequence>
<dbReference type="VEuPathDB" id="FungiDB:FOXG_02980"/>
<feature type="region of interest" description="Disordered" evidence="1">
    <location>
        <begin position="749"/>
        <end position="776"/>
    </location>
</feature>
<dbReference type="Proteomes" id="UP000285084">
    <property type="component" value="Unassembled WGS sequence"/>
</dbReference>
<dbReference type="AlphaFoldDB" id="A0A420NSH2"/>
<name>A0A420NSH2_FUSOX</name>
<comment type="caution">
    <text evidence="2">The sequence shown here is derived from an EMBL/GenBank/DDBJ whole genome shotgun (WGS) entry which is preliminary data.</text>
</comment>